<dbReference type="Proteomes" id="UP000180043">
    <property type="component" value="Unassembled WGS sequence"/>
</dbReference>
<comment type="caution">
    <text evidence="1">The sequence shown here is derived from an EMBL/GenBank/DDBJ whole genome shotgun (WGS) entry which is preliminary data.</text>
</comment>
<dbReference type="EMBL" id="MLIQ01000042">
    <property type="protein sequence ID" value="OHU47335.1"/>
    <property type="molecule type" value="Genomic_DNA"/>
</dbReference>
<dbReference type="RefSeq" id="WP_070947954.1">
    <property type="nucleotide sequence ID" value="NZ_MLIQ01000042.1"/>
</dbReference>
<organism evidence="1 2">
    <name type="scientific">Mycobacteroides chelonae</name>
    <name type="common">Mycobacterium chelonae</name>
    <dbReference type="NCBI Taxonomy" id="1774"/>
    <lineage>
        <taxon>Bacteria</taxon>
        <taxon>Bacillati</taxon>
        <taxon>Actinomycetota</taxon>
        <taxon>Actinomycetes</taxon>
        <taxon>Mycobacteriales</taxon>
        <taxon>Mycobacteriaceae</taxon>
        <taxon>Mycobacteroides</taxon>
    </lineage>
</organism>
<dbReference type="AlphaFoldDB" id="A0A1S1LGQ6"/>
<name>A0A1S1LGQ6_MYCCH</name>
<evidence type="ECO:0000313" key="2">
    <source>
        <dbReference type="Proteomes" id="UP000180043"/>
    </source>
</evidence>
<sequence>MVWRPIDKDPAEVAPGDKQMVEFKTKPHDGYQGNFEGTRSPDGMWTLLRPCDGRSHYWVRDFEVVCVAEVNL</sequence>
<reference evidence="1 2" key="1">
    <citation type="submission" date="2016-10" db="EMBL/GenBank/DDBJ databases">
        <title>Evaluation of Human, Veterinary and Environmental Mycobacterium chelonae Isolates by Core Genome Phylogenomic Analysis, Targeted Gene Comparison, and Anti-microbial Susceptibility Patterns: A Tale of Mistaken Identities.</title>
        <authorList>
            <person name="Fogelson S.B."/>
            <person name="Camus A.C."/>
            <person name="Lorenz W."/>
            <person name="Vasireddy R."/>
            <person name="Vasireddy S."/>
            <person name="Smith T."/>
            <person name="Brown-Elliott B.A."/>
            <person name="Wallace R.J.Jr."/>
            <person name="Hasan N.A."/>
            <person name="Reischl U."/>
            <person name="Sanchez S."/>
        </authorList>
    </citation>
    <scope>NUCLEOTIDE SEQUENCE [LARGE SCALE GENOMIC DNA]</scope>
    <source>
        <strain evidence="1 2">15515</strain>
    </source>
</reference>
<proteinExistence type="predicted"/>
<gene>
    <name evidence="1" type="ORF">BKG82_27165</name>
</gene>
<protein>
    <submittedName>
        <fullName evidence="1">Uncharacterized protein</fullName>
    </submittedName>
</protein>
<evidence type="ECO:0000313" key="1">
    <source>
        <dbReference type="EMBL" id="OHU47335.1"/>
    </source>
</evidence>
<accession>A0A1S1LGQ6</accession>